<organism evidence="1 2">
    <name type="scientific">Heyndrickxia coagulans</name>
    <name type="common">Weizmannia coagulans</name>
    <dbReference type="NCBI Taxonomy" id="1398"/>
    <lineage>
        <taxon>Bacteria</taxon>
        <taxon>Bacillati</taxon>
        <taxon>Bacillota</taxon>
        <taxon>Bacilli</taxon>
        <taxon>Bacillales</taxon>
        <taxon>Bacillaceae</taxon>
        <taxon>Heyndrickxia</taxon>
    </lineage>
</organism>
<name>A0A133K9P5_HEYCO</name>
<accession>A0A133K9P5</accession>
<dbReference type="PATRIC" id="fig|1398.22.peg.4010"/>
<gene>
    <name evidence="1" type="ORF">HMPREF3213_04004</name>
</gene>
<protein>
    <submittedName>
        <fullName evidence="1">Uncharacterized protein</fullName>
    </submittedName>
</protein>
<evidence type="ECO:0000313" key="2">
    <source>
        <dbReference type="Proteomes" id="UP000070376"/>
    </source>
</evidence>
<evidence type="ECO:0000313" key="1">
    <source>
        <dbReference type="EMBL" id="KWZ76251.1"/>
    </source>
</evidence>
<proteinExistence type="predicted"/>
<dbReference type="Proteomes" id="UP000070376">
    <property type="component" value="Unassembled WGS sequence"/>
</dbReference>
<dbReference type="EMBL" id="LRPN01000211">
    <property type="protein sequence ID" value="KWZ76251.1"/>
    <property type="molecule type" value="Genomic_DNA"/>
</dbReference>
<reference evidence="2" key="1">
    <citation type="submission" date="2016-01" db="EMBL/GenBank/DDBJ databases">
        <authorList>
            <person name="Mitreva M."/>
            <person name="Pepin K.H."/>
            <person name="Mihindukulasuriya K.A."/>
            <person name="Fulton R."/>
            <person name="Fronick C."/>
            <person name="O'Laughlin M."/>
            <person name="Miner T."/>
            <person name="Herter B."/>
            <person name="Rosa B.A."/>
            <person name="Cordes M."/>
            <person name="Tomlinson C."/>
            <person name="Wollam A."/>
            <person name="Palsikar V.B."/>
            <person name="Mardis E.R."/>
            <person name="Wilson R.K."/>
        </authorList>
    </citation>
    <scope>NUCLEOTIDE SEQUENCE [LARGE SCALE GENOMIC DNA]</scope>
    <source>
        <strain evidence="2">GED7749B</strain>
    </source>
</reference>
<dbReference type="AlphaFoldDB" id="A0A133K9P5"/>
<comment type="caution">
    <text evidence="1">The sequence shown here is derived from an EMBL/GenBank/DDBJ whole genome shotgun (WGS) entry which is preliminary data.</text>
</comment>
<sequence>MAIFKQKNGPSGKTDRAVFFCLSDPIPASGKENRPRFCESSGKQQIAEMGSICR</sequence>